<sequence length="121" mass="13340">MDTDSGHGTAPDTSGAGRRLDVRVLPNMEMDTWWSRADSPIHPVRHRWQSTVRSCSVTLDGHELSFTVSSYRDEVLAGFDVEETPGRVAVRAWLSSARTEAAPVPAQRGCVGCRGVYWPNV</sequence>
<dbReference type="RefSeq" id="WP_071087933.1">
    <property type="nucleotide sequence ID" value="NZ_MBLM01000139.1"/>
</dbReference>
<gene>
    <name evidence="1" type="ORF">CC117_25195</name>
</gene>
<reference evidence="2" key="1">
    <citation type="submission" date="2016-07" db="EMBL/GenBank/DDBJ databases">
        <title>Sequence Frankia sp. strain CcI1.17.</title>
        <authorList>
            <person name="Ghodhbane-Gtari F."/>
            <person name="Swanson E."/>
            <person name="Gueddou A."/>
            <person name="Morris K."/>
            <person name="Hezbri K."/>
            <person name="Ktari A."/>
            <person name="Nouioui I."/>
            <person name="Abebe-Akele F."/>
            <person name="Simpson S."/>
            <person name="Thomas K."/>
            <person name="Gtari M."/>
            <person name="Tisa L.S."/>
            <person name="Hurst S."/>
        </authorList>
    </citation>
    <scope>NUCLEOTIDE SEQUENCE [LARGE SCALE GENOMIC DNA]</scope>
    <source>
        <strain evidence="2">Cc1.17</strain>
    </source>
</reference>
<evidence type="ECO:0000313" key="1">
    <source>
        <dbReference type="EMBL" id="OHV32368.1"/>
    </source>
</evidence>
<proteinExistence type="predicted"/>
<accession>A0A1S1QC33</accession>
<dbReference type="EMBL" id="MBLM01000139">
    <property type="protein sequence ID" value="OHV32368.1"/>
    <property type="molecule type" value="Genomic_DNA"/>
</dbReference>
<dbReference type="AlphaFoldDB" id="A0A1S1QC33"/>
<organism evidence="1 2">
    <name type="scientific">Parafrankia colletiae</name>
    <dbReference type="NCBI Taxonomy" id="573497"/>
    <lineage>
        <taxon>Bacteria</taxon>
        <taxon>Bacillati</taxon>
        <taxon>Actinomycetota</taxon>
        <taxon>Actinomycetes</taxon>
        <taxon>Frankiales</taxon>
        <taxon>Frankiaceae</taxon>
        <taxon>Parafrankia</taxon>
    </lineage>
</organism>
<protein>
    <submittedName>
        <fullName evidence="1">Uncharacterized protein</fullName>
    </submittedName>
</protein>
<comment type="caution">
    <text evidence="1">The sequence shown here is derived from an EMBL/GenBank/DDBJ whole genome shotgun (WGS) entry which is preliminary data.</text>
</comment>
<evidence type="ECO:0000313" key="2">
    <source>
        <dbReference type="Proteomes" id="UP000179627"/>
    </source>
</evidence>
<keyword evidence="2" id="KW-1185">Reference proteome</keyword>
<dbReference type="Proteomes" id="UP000179627">
    <property type="component" value="Unassembled WGS sequence"/>
</dbReference>
<name>A0A1S1QC33_9ACTN</name>